<feature type="domain" description="DUF3592" evidence="3">
    <location>
        <begin position="64"/>
        <end position="142"/>
    </location>
</feature>
<dbReference type="RefSeq" id="WP_260653212.1">
    <property type="nucleotide sequence ID" value="NZ_CP104275.1"/>
</dbReference>
<dbReference type="InterPro" id="IPR021994">
    <property type="entry name" value="DUF3592"/>
</dbReference>
<sequence length="188" mass="21008">MAAGFTKRRRRGTLSVPPRTPKQQPPLVIFLSGLGCLAMAVLGLSVFVPAVEGDRHVTHIGIRTEGIVERVYTERHGRRSGRIVTYAEVRYAGPEGSARTMDSRVRKGWKMFGTQPPEAVKGERVTVLYNPEDGDHAVVDGWQRTYGFRGGMVWLLAFMGVTVLVAVPVQEVRKLRRRRTQRQGQAAR</sequence>
<feature type="region of interest" description="Disordered" evidence="1">
    <location>
        <begin position="1"/>
        <end position="20"/>
    </location>
</feature>
<name>A0ABY5YUZ9_9MICC</name>
<keyword evidence="5" id="KW-1185">Reference proteome</keyword>
<accession>A0ABY5YUZ9</accession>
<dbReference type="Pfam" id="PF12158">
    <property type="entry name" value="DUF3592"/>
    <property type="match status" value="1"/>
</dbReference>
<evidence type="ECO:0000259" key="3">
    <source>
        <dbReference type="Pfam" id="PF12158"/>
    </source>
</evidence>
<feature type="compositionally biased region" description="Basic residues" evidence="1">
    <location>
        <begin position="1"/>
        <end position="12"/>
    </location>
</feature>
<keyword evidence="2" id="KW-0812">Transmembrane</keyword>
<evidence type="ECO:0000313" key="5">
    <source>
        <dbReference type="Proteomes" id="UP001059859"/>
    </source>
</evidence>
<feature type="transmembrane region" description="Helical" evidence="2">
    <location>
        <begin position="27"/>
        <end position="48"/>
    </location>
</feature>
<organism evidence="4 5">
    <name type="scientific">Arthrobacter zhaoxinii</name>
    <dbReference type="NCBI Taxonomy" id="2964616"/>
    <lineage>
        <taxon>Bacteria</taxon>
        <taxon>Bacillati</taxon>
        <taxon>Actinomycetota</taxon>
        <taxon>Actinomycetes</taxon>
        <taxon>Micrococcales</taxon>
        <taxon>Micrococcaceae</taxon>
        <taxon>Arthrobacter</taxon>
    </lineage>
</organism>
<feature type="transmembrane region" description="Helical" evidence="2">
    <location>
        <begin position="151"/>
        <end position="169"/>
    </location>
</feature>
<evidence type="ECO:0000313" key="4">
    <source>
        <dbReference type="EMBL" id="UWX98056.1"/>
    </source>
</evidence>
<evidence type="ECO:0000256" key="1">
    <source>
        <dbReference type="SAM" id="MobiDB-lite"/>
    </source>
</evidence>
<reference evidence="4" key="1">
    <citation type="submission" date="2022-09" db="EMBL/GenBank/DDBJ databases">
        <title>Novel species in genus Arthrobacter.</title>
        <authorList>
            <person name="Liu Y."/>
        </authorList>
    </citation>
    <scope>NUCLEOTIDE SEQUENCE</scope>
    <source>
        <strain evidence="4">Zg-Y815</strain>
    </source>
</reference>
<proteinExistence type="predicted"/>
<gene>
    <name evidence="4" type="ORF">N2K95_05125</name>
</gene>
<dbReference type="EMBL" id="CP104275">
    <property type="protein sequence ID" value="UWX98056.1"/>
    <property type="molecule type" value="Genomic_DNA"/>
</dbReference>
<keyword evidence="2" id="KW-0472">Membrane</keyword>
<keyword evidence="2" id="KW-1133">Transmembrane helix</keyword>
<protein>
    <submittedName>
        <fullName evidence="4">DUF3592 domain-containing protein</fullName>
    </submittedName>
</protein>
<dbReference type="Proteomes" id="UP001059859">
    <property type="component" value="Chromosome"/>
</dbReference>
<evidence type="ECO:0000256" key="2">
    <source>
        <dbReference type="SAM" id="Phobius"/>
    </source>
</evidence>